<evidence type="ECO:0000256" key="7">
    <source>
        <dbReference type="ARBA" id="ARBA00023170"/>
    </source>
</evidence>
<keyword evidence="4 8" id="KW-0812">Transmembrane</keyword>
<dbReference type="PANTHER" id="PTHR21421">
    <property type="entry name" value="GUSTATORY RECEPTOR"/>
    <property type="match status" value="1"/>
</dbReference>
<evidence type="ECO:0000313" key="10">
    <source>
        <dbReference type="Proteomes" id="UP001153292"/>
    </source>
</evidence>
<dbReference type="PANTHER" id="PTHR21421:SF29">
    <property type="entry name" value="GUSTATORY RECEPTOR 5A FOR TREHALOSE-RELATED"/>
    <property type="match status" value="1"/>
</dbReference>
<reference evidence="9" key="1">
    <citation type="submission" date="2021-12" db="EMBL/GenBank/DDBJ databases">
        <authorList>
            <person name="King R."/>
        </authorList>
    </citation>
    <scope>NUCLEOTIDE SEQUENCE</scope>
</reference>
<evidence type="ECO:0000256" key="6">
    <source>
        <dbReference type="ARBA" id="ARBA00023136"/>
    </source>
</evidence>
<accession>A0ABN8BDT1</accession>
<feature type="transmembrane region" description="Helical" evidence="8">
    <location>
        <begin position="307"/>
        <end position="328"/>
    </location>
</feature>
<proteinExistence type="inferred from homology"/>
<evidence type="ECO:0000256" key="2">
    <source>
        <dbReference type="ARBA" id="ARBA00005327"/>
    </source>
</evidence>
<comment type="similarity">
    <text evidence="2">Belongs to the insect chemoreceptor superfamily. Gustatory receptor (GR) family. Gr5a subfamily.</text>
</comment>
<keyword evidence="3" id="KW-1003">Cell membrane</keyword>
<keyword evidence="5 8" id="KW-1133">Transmembrane helix</keyword>
<evidence type="ECO:0000256" key="5">
    <source>
        <dbReference type="ARBA" id="ARBA00022989"/>
    </source>
</evidence>
<protein>
    <recommendedName>
        <fullName evidence="11">Gustatory receptor</fullName>
    </recommendedName>
</protein>
<feature type="transmembrane region" description="Helical" evidence="8">
    <location>
        <begin position="377"/>
        <end position="393"/>
    </location>
</feature>
<evidence type="ECO:0000256" key="4">
    <source>
        <dbReference type="ARBA" id="ARBA00022692"/>
    </source>
</evidence>
<evidence type="ECO:0000256" key="1">
    <source>
        <dbReference type="ARBA" id="ARBA00004651"/>
    </source>
</evidence>
<keyword evidence="7" id="KW-0675">Receptor</keyword>
<evidence type="ECO:0000313" key="9">
    <source>
        <dbReference type="EMBL" id="CAH0406165.1"/>
    </source>
</evidence>
<keyword evidence="10" id="KW-1185">Reference proteome</keyword>
<evidence type="ECO:0000256" key="8">
    <source>
        <dbReference type="SAM" id="Phobius"/>
    </source>
</evidence>
<feature type="transmembrane region" description="Helical" evidence="8">
    <location>
        <begin position="48"/>
        <end position="70"/>
    </location>
</feature>
<sequence>MKVYPAKTGGKNFYFTTRVMFLFCKCSGLFPVNGLLQKTSRSLGFSWFSINFILCAISIIAQYTLLIVFTHSCLNFDTISQYSTLALWIFVTLGPLLFFNFSRKFTKMIEDIETLEAALPKITNNVEIRRKINLIAVYIAVTVLVNIAIIVSYIIQDLLSTAVVCQYLYKGNDNGTCMDKDRVRRNACLYTHVPYSHALTFVIQLVRLQGAFLWNISSGMIIACCIYLENLFQNFNDVLIEKSLKMNGNRVNWNEMKAHYTNLSELVRKLDHYINPITFVTFFTNMTFICQLLFLVIGRSEFRNYRLFFSTGLTVIKIGLMLFTSAQLHTTSRKPLELLGSIPRAIYTYETQQFMEQVYHSKVAISGFELFYFTKETILTVCSVIVTYELMLFQM</sequence>
<feature type="transmembrane region" description="Helical" evidence="8">
    <location>
        <begin position="135"/>
        <end position="155"/>
    </location>
</feature>
<dbReference type="EMBL" id="OU963898">
    <property type="protein sequence ID" value="CAH0406165.1"/>
    <property type="molecule type" value="Genomic_DNA"/>
</dbReference>
<evidence type="ECO:0000256" key="3">
    <source>
        <dbReference type="ARBA" id="ARBA00022475"/>
    </source>
</evidence>
<organism evidence="9 10">
    <name type="scientific">Chilo suppressalis</name>
    <name type="common">Asiatic rice borer moth</name>
    <dbReference type="NCBI Taxonomy" id="168631"/>
    <lineage>
        <taxon>Eukaryota</taxon>
        <taxon>Metazoa</taxon>
        <taxon>Ecdysozoa</taxon>
        <taxon>Arthropoda</taxon>
        <taxon>Hexapoda</taxon>
        <taxon>Insecta</taxon>
        <taxon>Pterygota</taxon>
        <taxon>Neoptera</taxon>
        <taxon>Endopterygota</taxon>
        <taxon>Lepidoptera</taxon>
        <taxon>Glossata</taxon>
        <taxon>Ditrysia</taxon>
        <taxon>Pyraloidea</taxon>
        <taxon>Crambidae</taxon>
        <taxon>Crambinae</taxon>
        <taxon>Chilo</taxon>
    </lineage>
</organism>
<name>A0ABN8BDT1_CHISP</name>
<comment type="subcellular location">
    <subcellularLocation>
        <location evidence="1">Cell membrane</location>
        <topology evidence="1">Multi-pass membrane protein</topology>
    </subcellularLocation>
</comment>
<feature type="transmembrane region" description="Helical" evidence="8">
    <location>
        <begin position="273"/>
        <end position="295"/>
    </location>
</feature>
<feature type="transmembrane region" description="Helical" evidence="8">
    <location>
        <begin position="12"/>
        <end position="36"/>
    </location>
</feature>
<dbReference type="Proteomes" id="UP001153292">
    <property type="component" value="Chromosome 5"/>
</dbReference>
<dbReference type="Pfam" id="PF06151">
    <property type="entry name" value="Trehalose_recp"/>
    <property type="match status" value="1"/>
</dbReference>
<gene>
    <name evidence="9" type="ORF">CHILSU_LOCUS9539</name>
</gene>
<feature type="transmembrane region" description="Helical" evidence="8">
    <location>
        <begin position="82"/>
        <end position="101"/>
    </location>
</feature>
<dbReference type="InterPro" id="IPR009318">
    <property type="entry name" value="Gustatory_rcpt"/>
</dbReference>
<evidence type="ECO:0008006" key="11">
    <source>
        <dbReference type="Google" id="ProtNLM"/>
    </source>
</evidence>
<keyword evidence="6 8" id="KW-0472">Membrane</keyword>